<name>A0A8S5U8C2_9CAUD</name>
<dbReference type="EMBL" id="BK016035">
    <property type="protein sequence ID" value="DAF90699.1"/>
    <property type="molecule type" value="Genomic_DNA"/>
</dbReference>
<reference evidence="1" key="1">
    <citation type="journal article" date="2021" name="Proc. Natl. Acad. Sci. U.S.A.">
        <title>A Catalog of Tens of Thousands of Viruses from Human Metagenomes Reveals Hidden Associations with Chronic Diseases.</title>
        <authorList>
            <person name="Tisza M.J."/>
            <person name="Buck C.B."/>
        </authorList>
    </citation>
    <scope>NUCLEOTIDE SEQUENCE</scope>
    <source>
        <strain evidence="1">Ctdxt3</strain>
    </source>
</reference>
<organism evidence="1">
    <name type="scientific">Podoviridae sp. ctdxt3</name>
    <dbReference type="NCBI Taxonomy" id="2825263"/>
    <lineage>
        <taxon>Viruses</taxon>
        <taxon>Duplodnaviria</taxon>
        <taxon>Heunggongvirae</taxon>
        <taxon>Uroviricota</taxon>
        <taxon>Caudoviricetes</taxon>
    </lineage>
</organism>
<accession>A0A8S5U8C2</accession>
<proteinExistence type="predicted"/>
<sequence length="263" mass="30198">MPKLRKNPMQGVNIDAMETFTFIQKKAKQELAKQQLAMQRAEEAINGPAQRAKRERAQAKVNEAVRKYAHIPSMTMQQRMMQGLGMEPTTAKQGQRELRNAQSRLSKDLKASRKALATLNDSNDPTNTRRNAMRRYIQRLESLRDDMKQRGKDPEGKTVTHTYKSRLAAMRDYLIGYTGASNRSKALAGNAPRYLNDAAALFEKNFRHRWGFDYTDYPEEAAGDYTMQDLYDDYEDALLAGDSDEAREVVLKINARLEDLYNY</sequence>
<protein>
    <submittedName>
        <fullName evidence="1">Uncharacterized protein</fullName>
    </submittedName>
</protein>
<evidence type="ECO:0000313" key="1">
    <source>
        <dbReference type="EMBL" id="DAF90699.1"/>
    </source>
</evidence>